<evidence type="ECO:0000313" key="3">
    <source>
        <dbReference type="Proteomes" id="UP000249115"/>
    </source>
</evidence>
<comment type="caution">
    <text evidence="1">The sequence shown here is derived from an EMBL/GenBank/DDBJ whole genome shotgun (WGS) entry which is preliminary data.</text>
</comment>
<dbReference type="Proteomes" id="UP000321927">
    <property type="component" value="Unassembled WGS sequence"/>
</dbReference>
<dbReference type="PROSITE" id="PS51257">
    <property type="entry name" value="PROKAR_LIPOPROTEIN"/>
    <property type="match status" value="1"/>
</dbReference>
<proteinExistence type="predicted"/>
<name>A0A2W7RVN1_9BACT</name>
<reference evidence="2 4" key="2">
    <citation type="submission" date="2019-08" db="EMBL/GenBank/DDBJ databases">
        <title>Genome of Algoriphagus ratkowskyi IC026.</title>
        <authorList>
            <person name="Bowman J.P."/>
        </authorList>
    </citation>
    <scope>NUCLEOTIDE SEQUENCE [LARGE SCALE GENOMIC DNA]</scope>
    <source>
        <strain evidence="2 4">IC026</strain>
    </source>
</reference>
<organism evidence="1 3">
    <name type="scientific">Algoriphagus ratkowskyi</name>
    <dbReference type="NCBI Taxonomy" id="57028"/>
    <lineage>
        <taxon>Bacteria</taxon>
        <taxon>Pseudomonadati</taxon>
        <taxon>Bacteroidota</taxon>
        <taxon>Cytophagia</taxon>
        <taxon>Cytophagales</taxon>
        <taxon>Cyclobacteriaceae</taxon>
        <taxon>Algoriphagus</taxon>
    </lineage>
</organism>
<evidence type="ECO:0000313" key="1">
    <source>
        <dbReference type="EMBL" id="PZX59267.1"/>
    </source>
</evidence>
<dbReference type="RefSeq" id="WP_086501172.1">
    <property type="nucleotide sequence ID" value="NZ_MSSV01000007.1"/>
</dbReference>
<evidence type="ECO:0000313" key="4">
    <source>
        <dbReference type="Proteomes" id="UP000321927"/>
    </source>
</evidence>
<reference evidence="1 3" key="1">
    <citation type="submission" date="2018-06" db="EMBL/GenBank/DDBJ databases">
        <title>Genomic Encyclopedia of Archaeal and Bacterial Type Strains, Phase II (KMG-II): from individual species to whole genera.</title>
        <authorList>
            <person name="Goeker M."/>
        </authorList>
    </citation>
    <scope>NUCLEOTIDE SEQUENCE [LARGE SCALE GENOMIC DNA]</scope>
    <source>
        <strain evidence="1 3">DSM 22686</strain>
    </source>
</reference>
<dbReference type="EMBL" id="QKZU01000004">
    <property type="protein sequence ID" value="PZX59267.1"/>
    <property type="molecule type" value="Genomic_DNA"/>
</dbReference>
<dbReference type="OrthoDB" id="838897at2"/>
<dbReference type="EMBL" id="VORV01000007">
    <property type="protein sequence ID" value="TXD77458.1"/>
    <property type="molecule type" value="Genomic_DNA"/>
</dbReference>
<accession>A0A2W7RVN1</accession>
<protein>
    <submittedName>
        <fullName evidence="1">Uncharacterized protein</fullName>
    </submittedName>
</protein>
<keyword evidence="4" id="KW-1185">Reference proteome</keyword>
<sequence length="271" mass="30279">MRKIIFGLIIVVPMLLSCEEDEYKVIQTDLPKEAAELFNISKGWNESLFFALMSWEQYQQIDSVGLPSCPDILLDQTSKKVTLNFLSSTACIQTGSYARGGKLIIQFDTTAESSSQKWTMEYEDYNFESNAIEGIRTFTSNDKINVLEEFSEMTERTANELSTIFSGTFIHKKAFSQNAFSSFTSSGEIIGINAAGREFEIKIATPLFRSIACYQQNEILPSAGKSNWLVSRGGNSKVTYIATYEPLPETCKVVVNAILPDGKKLLLNQSN</sequence>
<evidence type="ECO:0000313" key="2">
    <source>
        <dbReference type="EMBL" id="TXD77458.1"/>
    </source>
</evidence>
<gene>
    <name evidence="2" type="ORF">ESW18_11695</name>
    <name evidence="1" type="ORF">LV84_01297</name>
</gene>
<dbReference type="Proteomes" id="UP000249115">
    <property type="component" value="Unassembled WGS sequence"/>
</dbReference>
<dbReference type="AlphaFoldDB" id="A0A2W7RVN1"/>